<accession>A0A6A5Z8W3</accession>
<organism evidence="1 2">
    <name type="scientific">Lophiotrema nucula</name>
    <dbReference type="NCBI Taxonomy" id="690887"/>
    <lineage>
        <taxon>Eukaryota</taxon>
        <taxon>Fungi</taxon>
        <taxon>Dikarya</taxon>
        <taxon>Ascomycota</taxon>
        <taxon>Pezizomycotina</taxon>
        <taxon>Dothideomycetes</taxon>
        <taxon>Pleosporomycetidae</taxon>
        <taxon>Pleosporales</taxon>
        <taxon>Lophiotremataceae</taxon>
        <taxon>Lophiotrema</taxon>
    </lineage>
</organism>
<gene>
    <name evidence="1" type="ORF">BDV96DRAFT_645921</name>
</gene>
<protein>
    <submittedName>
        <fullName evidence="1">Uncharacterized protein</fullName>
    </submittedName>
</protein>
<sequence>MLEALEQLVFHRIAQSGEATLSGRVATVMNQSSGQVIGLRSVGESSSPSVYARTIVSQAWDEVGLVAPGRDGQKEDSSMFSCGADLVTTMLLSRCYQRRGHGLSMQDVIDNPTQDDQSRLLEIRKAQNGGADS</sequence>
<dbReference type="AlphaFoldDB" id="A0A6A5Z8W3"/>
<reference evidence="1" key="1">
    <citation type="journal article" date="2020" name="Stud. Mycol.">
        <title>101 Dothideomycetes genomes: a test case for predicting lifestyles and emergence of pathogens.</title>
        <authorList>
            <person name="Haridas S."/>
            <person name="Albert R."/>
            <person name="Binder M."/>
            <person name="Bloem J."/>
            <person name="Labutti K."/>
            <person name="Salamov A."/>
            <person name="Andreopoulos B."/>
            <person name="Baker S."/>
            <person name="Barry K."/>
            <person name="Bills G."/>
            <person name="Bluhm B."/>
            <person name="Cannon C."/>
            <person name="Castanera R."/>
            <person name="Culley D."/>
            <person name="Daum C."/>
            <person name="Ezra D."/>
            <person name="Gonzalez J."/>
            <person name="Henrissat B."/>
            <person name="Kuo A."/>
            <person name="Liang C."/>
            <person name="Lipzen A."/>
            <person name="Lutzoni F."/>
            <person name="Magnuson J."/>
            <person name="Mondo S."/>
            <person name="Nolan M."/>
            <person name="Ohm R."/>
            <person name="Pangilinan J."/>
            <person name="Park H.-J."/>
            <person name="Ramirez L."/>
            <person name="Alfaro M."/>
            <person name="Sun H."/>
            <person name="Tritt A."/>
            <person name="Yoshinaga Y."/>
            <person name="Zwiers L.-H."/>
            <person name="Turgeon B."/>
            <person name="Goodwin S."/>
            <person name="Spatafora J."/>
            <person name="Crous P."/>
            <person name="Grigoriev I."/>
        </authorList>
    </citation>
    <scope>NUCLEOTIDE SEQUENCE</scope>
    <source>
        <strain evidence="1">CBS 627.86</strain>
    </source>
</reference>
<evidence type="ECO:0000313" key="1">
    <source>
        <dbReference type="EMBL" id="KAF2115735.1"/>
    </source>
</evidence>
<proteinExistence type="predicted"/>
<evidence type="ECO:0000313" key="2">
    <source>
        <dbReference type="Proteomes" id="UP000799770"/>
    </source>
</evidence>
<dbReference type="OrthoDB" id="10594985at2759"/>
<name>A0A6A5Z8W3_9PLEO</name>
<dbReference type="Proteomes" id="UP000799770">
    <property type="component" value="Unassembled WGS sequence"/>
</dbReference>
<dbReference type="EMBL" id="ML977322">
    <property type="protein sequence ID" value="KAF2115735.1"/>
    <property type="molecule type" value="Genomic_DNA"/>
</dbReference>
<keyword evidence="2" id="KW-1185">Reference proteome</keyword>